<feature type="compositionally biased region" description="Basic residues" evidence="1">
    <location>
        <begin position="1"/>
        <end position="14"/>
    </location>
</feature>
<dbReference type="CDD" id="cd00303">
    <property type="entry name" value="retropepsin_like"/>
    <property type="match status" value="1"/>
</dbReference>
<name>A0AA38VQY6_9ASTR</name>
<keyword evidence="3" id="KW-1185">Reference proteome</keyword>
<evidence type="ECO:0000256" key="1">
    <source>
        <dbReference type="SAM" id="MobiDB-lite"/>
    </source>
</evidence>
<feature type="region of interest" description="Disordered" evidence="1">
    <location>
        <begin position="110"/>
        <end position="148"/>
    </location>
</feature>
<evidence type="ECO:0000313" key="3">
    <source>
        <dbReference type="Proteomes" id="UP001172457"/>
    </source>
</evidence>
<organism evidence="2 3">
    <name type="scientific">Centaurea solstitialis</name>
    <name type="common">yellow star-thistle</name>
    <dbReference type="NCBI Taxonomy" id="347529"/>
    <lineage>
        <taxon>Eukaryota</taxon>
        <taxon>Viridiplantae</taxon>
        <taxon>Streptophyta</taxon>
        <taxon>Embryophyta</taxon>
        <taxon>Tracheophyta</taxon>
        <taxon>Spermatophyta</taxon>
        <taxon>Magnoliopsida</taxon>
        <taxon>eudicotyledons</taxon>
        <taxon>Gunneridae</taxon>
        <taxon>Pentapetalae</taxon>
        <taxon>asterids</taxon>
        <taxon>campanulids</taxon>
        <taxon>Asterales</taxon>
        <taxon>Asteraceae</taxon>
        <taxon>Carduoideae</taxon>
        <taxon>Cardueae</taxon>
        <taxon>Centaureinae</taxon>
        <taxon>Centaurea</taxon>
    </lineage>
</organism>
<evidence type="ECO:0000313" key="2">
    <source>
        <dbReference type="EMBL" id="KAJ9535507.1"/>
    </source>
</evidence>
<feature type="region of interest" description="Disordered" evidence="1">
    <location>
        <begin position="1"/>
        <end position="27"/>
    </location>
</feature>
<dbReference type="InterPro" id="IPR021109">
    <property type="entry name" value="Peptidase_aspartic_dom_sf"/>
</dbReference>
<dbReference type="Gene3D" id="2.40.70.10">
    <property type="entry name" value="Acid Proteases"/>
    <property type="match status" value="1"/>
</dbReference>
<dbReference type="AlphaFoldDB" id="A0AA38VQY6"/>
<accession>A0AA38VQY6</accession>
<sequence>MSMKGRDRRHHRRFAAGGNGHEQRDPHDIAEIERLQQRIHFIGEFERMRMRCDTTEDDEQVIAWFLGCLRPEIADVVSLQQYYSFSYVFRLAYRVEQQLASKYKQASRFPSSHRVSTAAPTNPRDGPIKADPQGAATPPAGQSNTLRCPLSRSRGAPSLLPVAKHSVVGPDDDTTWLPNNIFWTKCTAKCKVCTVIMDGGSCENMVATSMVEKLGLPTQDHPTPYQLTWLKKGNLIKVTHKCLVQFSIGNKYTDEDWCEVIPMDACHVLLGRPWLYNRRAKHDGYRNTYSFKKMASTLLLHLLTQGMNLLQSPPSPRLKSWVLLRALMIQPFRACRA</sequence>
<dbReference type="Proteomes" id="UP001172457">
    <property type="component" value="Unassembled WGS sequence"/>
</dbReference>
<comment type="caution">
    <text evidence="2">The sequence shown here is derived from an EMBL/GenBank/DDBJ whole genome shotgun (WGS) entry which is preliminary data.</text>
</comment>
<protein>
    <submittedName>
        <fullName evidence="2">Uncharacterized protein</fullName>
    </submittedName>
</protein>
<dbReference type="PANTHER" id="PTHR35046:SF23">
    <property type="entry name" value="NUCLEOTIDYLTRANSFERASE, RIBONUCLEASE H"/>
    <property type="match status" value="1"/>
</dbReference>
<dbReference type="PANTHER" id="PTHR35046">
    <property type="entry name" value="ZINC KNUCKLE (CCHC-TYPE) FAMILY PROTEIN"/>
    <property type="match status" value="1"/>
</dbReference>
<dbReference type="EMBL" id="JARYMX010000220">
    <property type="protein sequence ID" value="KAJ9535507.1"/>
    <property type="molecule type" value="Genomic_DNA"/>
</dbReference>
<proteinExistence type="predicted"/>
<gene>
    <name evidence="2" type="ORF">OSB04_un001363</name>
</gene>
<reference evidence="2" key="1">
    <citation type="submission" date="2023-03" db="EMBL/GenBank/DDBJ databases">
        <title>Chromosome-scale reference genome and RAD-based genetic map of yellow starthistle (Centaurea solstitialis) reveal putative structural variation and QTLs associated with invader traits.</title>
        <authorList>
            <person name="Reatini B."/>
            <person name="Cang F.A."/>
            <person name="Jiang Q."/>
            <person name="Mckibben M.T.W."/>
            <person name="Barker M.S."/>
            <person name="Rieseberg L.H."/>
            <person name="Dlugosch K.M."/>
        </authorList>
    </citation>
    <scope>NUCLEOTIDE SEQUENCE</scope>
    <source>
        <strain evidence="2">CAN-66</strain>
        <tissue evidence="2">Leaf</tissue>
    </source>
</reference>
<feature type="compositionally biased region" description="Polar residues" evidence="1">
    <location>
        <begin position="110"/>
        <end position="120"/>
    </location>
</feature>